<dbReference type="Proteomes" id="UP000007478">
    <property type="component" value="Chromosome"/>
</dbReference>
<dbReference type="AlphaFoldDB" id="F0LHH4"/>
<proteinExistence type="predicted"/>
<gene>
    <name evidence="1" type="ordered locus">TERMP_01326</name>
</gene>
<evidence type="ECO:0000313" key="2">
    <source>
        <dbReference type="Proteomes" id="UP000007478"/>
    </source>
</evidence>
<organism evidence="1 2">
    <name type="scientific">Thermococcus barophilus (strain DSM 11836 / MP)</name>
    <dbReference type="NCBI Taxonomy" id="391623"/>
    <lineage>
        <taxon>Archaea</taxon>
        <taxon>Methanobacteriati</taxon>
        <taxon>Methanobacteriota</taxon>
        <taxon>Thermococci</taxon>
        <taxon>Thermococcales</taxon>
        <taxon>Thermococcaceae</taxon>
        <taxon>Thermococcus</taxon>
    </lineage>
</organism>
<reference evidence="1 2" key="1">
    <citation type="journal article" date="2011" name="J. Bacteriol.">
        <title>Complete genome sequence of the hyperthermophilic, piezophilic, heterotrophic, and carboxydotrophic archaeon Thermococcus barophilus MP.</title>
        <authorList>
            <person name="Vannier P."/>
            <person name="Marteinsson V.T."/>
            <person name="Fridjonsson O.H."/>
            <person name="Oger P."/>
            <person name="Jebbar M."/>
        </authorList>
    </citation>
    <scope>NUCLEOTIDE SEQUENCE [LARGE SCALE GENOMIC DNA]</scope>
    <source>
        <strain evidence="2">DSM 11836 / MP</strain>
    </source>
</reference>
<dbReference type="KEGG" id="tba:TERMP_01326"/>
<protein>
    <submittedName>
        <fullName evidence="1">Uncharacterized protein</fullName>
    </submittedName>
</protein>
<name>F0LHH4_THEBM</name>
<dbReference type="HOGENOM" id="CLU_3283047_0_0_2"/>
<accession>F0LHH4</accession>
<dbReference type="EMBL" id="CP002372">
    <property type="protein sequence ID" value="ADT84301.1"/>
    <property type="molecule type" value="Genomic_DNA"/>
</dbReference>
<sequence length="40" mass="4564">MRIFEQTHLDGISLKIVCCDKTQMRNKVLFSSAVLLLVVL</sequence>
<keyword evidence="2" id="KW-1185">Reference proteome</keyword>
<evidence type="ECO:0000313" key="1">
    <source>
        <dbReference type="EMBL" id="ADT84301.1"/>
    </source>
</evidence>